<accession>A0AAF5PFP7</accession>
<evidence type="ECO:0000313" key="2">
    <source>
        <dbReference type="WBParaSite" id="mrna-3"/>
    </source>
</evidence>
<name>A0AAF5PFP7_STRER</name>
<dbReference type="WBParaSite" id="mrna-3">
    <property type="protein sequence ID" value="mrna-3"/>
    <property type="gene ID" value="nbisL1-mrna-3"/>
</dbReference>
<sequence>MSFKSKCQKCWKRTKRLFRRGASETEGVAKKVKNAGDETAHNFNKAAKNAESEIKDFVNKVKK</sequence>
<protein>
    <submittedName>
        <fullName evidence="2">Uncharacterized protein</fullName>
    </submittedName>
</protein>
<dbReference type="Proteomes" id="UP000035681">
    <property type="component" value="Unplaced"/>
</dbReference>
<dbReference type="AlphaFoldDB" id="A0AAF5PFP7"/>
<proteinExistence type="predicted"/>
<organism evidence="1 2">
    <name type="scientific">Strongyloides stercoralis</name>
    <name type="common">Threadworm</name>
    <dbReference type="NCBI Taxonomy" id="6248"/>
    <lineage>
        <taxon>Eukaryota</taxon>
        <taxon>Metazoa</taxon>
        <taxon>Ecdysozoa</taxon>
        <taxon>Nematoda</taxon>
        <taxon>Chromadorea</taxon>
        <taxon>Rhabditida</taxon>
        <taxon>Tylenchina</taxon>
        <taxon>Panagrolaimomorpha</taxon>
        <taxon>Strongyloidoidea</taxon>
        <taxon>Strongyloididae</taxon>
        <taxon>Strongyloides</taxon>
    </lineage>
</organism>
<keyword evidence="1" id="KW-1185">Reference proteome</keyword>
<reference evidence="2" key="1">
    <citation type="submission" date="2024-02" db="UniProtKB">
        <authorList>
            <consortium name="WormBaseParasite"/>
        </authorList>
    </citation>
    <scope>IDENTIFICATION</scope>
</reference>
<evidence type="ECO:0000313" key="1">
    <source>
        <dbReference type="Proteomes" id="UP000035681"/>
    </source>
</evidence>